<dbReference type="Gene3D" id="1.10.555.10">
    <property type="entry name" value="Rho GTPase activation protein"/>
    <property type="match status" value="1"/>
</dbReference>
<dbReference type="SUPFAM" id="SSF53300">
    <property type="entry name" value="vWA-like"/>
    <property type="match status" value="1"/>
</dbReference>
<dbReference type="RefSeq" id="XP_004343981.1">
    <property type="nucleotide sequence ID" value="XM_004343931.1"/>
</dbReference>
<dbReference type="PANTHER" id="PTHR45808">
    <property type="entry name" value="RHO GTPASE-ACTIVATING PROTEIN 68F"/>
    <property type="match status" value="1"/>
</dbReference>
<dbReference type="GeneID" id="14921443"/>
<evidence type="ECO:0000259" key="2">
    <source>
        <dbReference type="PROSITE" id="PS50238"/>
    </source>
</evidence>
<dbReference type="InterPro" id="IPR008936">
    <property type="entry name" value="Rho_GTPase_activation_prot"/>
</dbReference>
<proteinExistence type="predicted"/>
<dbReference type="AlphaFoldDB" id="L8H797"/>
<dbReference type="SMART" id="SM00324">
    <property type="entry name" value="RhoGAP"/>
    <property type="match status" value="1"/>
</dbReference>
<dbReference type="GO" id="GO:0005096">
    <property type="term" value="F:GTPase activator activity"/>
    <property type="evidence" value="ECO:0007669"/>
    <property type="project" value="TreeGrafter"/>
</dbReference>
<evidence type="ECO:0000256" key="1">
    <source>
        <dbReference type="SAM" id="MobiDB-lite"/>
    </source>
</evidence>
<dbReference type="KEGG" id="acan:ACA1_052690"/>
<dbReference type="InterPro" id="IPR000198">
    <property type="entry name" value="RhoGAP_dom"/>
</dbReference>
<dbReference type="PROSITE" id="PS50238">
    <property type="entry name" value="RHOGAP"/>
    <property type="match status" value="1"/>
</dbReference>
<feature type="domain" description="Rho-GAP" evidence="2">
    <location>
        <begin position="492"/>
        <end position="674"/>
    </location>
</feature>
<gene>
    <name evidence="3" type="ORF">ACA1_052690</name>
</gene>
<feature type="compositionally biased region" description="Low complexity" evidence="1">
    <location>
        <begin position="73"/>
        <end position="104"/>
    </location>
</feature>
<dbReference type="SUPFAM" id="SSF48350">
    <property type="entry name" value="GTPase activation domain, GAP"/>
    <property type="match status" value="1"/>
</dbReference>
<feature type="compositionally biased region" description="Basic and acidic residues" evidence="1">
    <location>
        <begin position="8"/>
        <end position="19"/>
    </location>
</feature>
<dbReference type="Proteomes" id="UP000011083">
    <property type="component" value="Unassembled WGS sequence"/>
</dbReference>
<dbReference type="InterPro" id="IPR036465">
    <property type="entry name" value="vWFA_dom_sf"/>
</dbReference>
<protein>
    <submittedName>
        <fullName evidence="3">RhoGAP domain containing protein</fullName>
    </submittedName>
</protein>
<sequence>MSHATSPMHEDQLEGHDQSPDMATAVGCPPPLPPLPVPCHPSLAALGFPSRPPPPTPSATYKRHPPPLPPPRRLSTSASAVSTRTTLSSSCASSSSSSSSSSSARHVDDSPLQRQRSATVPVPQPQPRPLTYIAPRAGGTTLLSDARRTTCVFDHPARLVPSGSSTSASLVGKEVRWRDVAEPMLDLDQTSSGGGGSSALSFGSVQLAYRTYSSLDGEPPRFPLLLLDVYCVDVSSSMWFSPRAGPLGIFGKSKLDTAKEIMAPSESNLRKKHEQQSQRLEKEMPHYYIAKRKICLIKFHEKVKMLVPIGDEDRQRGVFQEQLRTLKHKKHTALMAALEFCEEEIQKWIDLKLTPEEQKMEKDVILHLFTDGHDTVADKQRRAQWQSYVGEHNKKNKKNKKIYRTFLYTFSQDFTKSKDMAKWLSEIGSDTQLIVVDTAHPERSWQQRDKMLFTLLRSKPSSTSHVLTRKPSKRFRIGKYNYLANVDGEHNIGLDWTLEYLKKLEIVFQQEDFYQCTNIFRSEGDISIVTEVDKEFLEGKTSLESLERPLEVASATKRILRRSEPFIPLELQPKLIELLLKPLPALEKGVAMANMMRDLPMENKQCLRILFSILHTVAANADHTQMPSGHLAIPFAPIIFKGKEMVTLSNLEQLRFQDSIHATAYLINNFPVFCNLLE</sequence>
<feature type="region of interest" description="Disordered" evidence="1">
    <location>
        <begin position="1"/>
        <end position="134"/>
    </location>
</feature>
<dbReference type="EMBL" id="KB007909">
    <property type="protein sequence ID" value="ELR20578.1"/>
    <property type="molecule type" value="Genomic_DNA"/>
</dbReference>
<name>L8H797_ACACF</name>
<dbReference type="PANTHER" id="PTHR45808:SF2">
    <property type="entry name" value="RHO GTPASE-ACTIVATING PROTEIN 68F"/>
    <property type="match status" value="1"/>
</dbReference>
<feature type="compositionally biased region" description="Pro residues" evidence="1">
    <location>
        <begin position="28"/>
        <end position="39"/>
    </location>
</feature>
<accession>L8H797</accession>
<dbReference type="Pfam" id="PF00620">
    <property type="entry name" value="RhoGAP"/>
    <property type="match status" value="1"/>
</dbReference>
<reference evidence="3 4" key="1">
    <citation type="journal article" date="2013" name="Genome Biol.">
        <title>Genome of Acanthamoeba castellanii highlights extensive lateral gene transfer and early evolution of tyrosine kinase signaling.</title>
        <authorList>
            <person name="Clarke M."/>
            <person name="Lohan A.J."/>
            <person name="Liu B."/>
            <person name="Lagkouvardos I."/>
            <person name="Roy S."/>
            <person name="Zafar N."/>
            <person name="Bertelli C."/>
            <person name="Schilde C."/>
            <person name="Kianianmomeni A."/>
            <person name="Burglin T.R."/>
            <person name="Frech C."/>
            <person name="Turcotte B."/>
            <person name="Kopec K.O."/>
            <person name="Synnott J.M."/>
            <person name="Choo C."/>
            <person name="Paponov I."/>
            <person name="Finkler A."/>
            <person name="Soon Heng Tan C."/>
            <person name="Hutchins A.P."/>
            <person name="Weinmeier T."/>
            <person name="Rattei T."/>
            <person name="Chu J.S."/>
            <person name="Gimenez G."/>
            <person name="Irimia M."/>
            <person name="Rigden D.J."/>
            <person name="Fitzpatrick D.A."/>
            <person name="Lorenzo-Morales J."/>
            <person name="Bateman A."/>
            <person name="Chiu C.H."/>
            <person name="Tang P."/>
            <person name="Hegemann P."/>
            <person name="Fromm H."/>
            <person name="Raoult D."/>
            <person name="Greub G."/>
            <person name="Miranda-Saavedra D."/>
            <person name="Chen N."/>
            <person name="Nash P."/>
            <person name="Ginger M.L."/>
            <person name="Horn M."/>
            <person name="Schaap P."/>
            <person name="Caler L."/>
            <person name="Loftus B."/>
        </authorList>
    </citation>
    <scope>NUCLEOTIDE SEQUENCE [LARGE SCALE GENOMIC DNA]</scope>
    <source>
        <strain evidence="3 4">Neff</strain>
    </source>
</reference>
<dbReference type="CDD" id="cd00159">
    <property type="entry name" value="RhoGAP"/>
    <property type="match status" value="1"/>
</dbReference>
<dbReference type="VEuPathDB" id="AmoebaDB:ACA1_052690"/>
<dbReference type="GO" id="GO:0005737">
    <property type="term" value="C:cytoplasm"/>
    <property type="evidence" value="ECO:0007669"/>
    <property type="project" value="TreeGrafter"/>
</dbReference>
<keyword evidence="4" id="KW-1185">Reference proteome</keyword>
<organism evidence="3 4">
    <name type="scientific">Acanthamoeba castellanii (strain ATCC 30010 / Neff)</name>
    <dbReference type="NCBI Taxonomy" id="1257118"/>
    <lineage>
        <taxon>Eukaryota</taxon>
        <taxon>Amoebozoa</taxon>
        <taxon>Discosea</taxon>
        <taxon>Longamoebia</taxon>
        <taxon>Centramoebida</taxon>
        <taxon>Acanthamoebidae</taxon>
        <taxon>Acanthamoeba</taxon>
    </lineage>
</organism>
<evidence type="ECO:0000313" key="4">
    <source>
        <dbReference type="Proteomes" id="UP000011083"/>
    </source>
</evidence>
<dbReference type="GO" id="GO:0007264">
    <property type="term" value="P:small GTPase-mediated signal transduction"/>
    <property type="evidence" value="ECO:0007669"/>
    <property type="project" value="TreeGrafter"/>
</dbReference>
<dbReference type="Gene3D" id="3.40.50.410">
    <property type="entry name" value="von Willebrand factor, type A domain"/>
    <property type="match status" value="1"/>
</dbReference>
<evidence type="ECO:0000313" key="3">
    <source>
        <dbReference type="EMBL" id="ELR20578.1"/>
    </source>
</evidence>